<dbReference type="InterPro" id="IPR001254">
    <property type="entry name" value="Trypsin_dom"/>
</dbReference>
<reference evidence="7" key="1">
    <citation type="submission" date="2025-08" db="UniProtKB">
        <authorList>
            <consortium name="RefSeq"/>
        </authorList>
    </citation>
    <scope>IDENTIFICATION</scope>
</reference>
<evidence type="ECO:0000256" key="2">
    <source>
        <dbReference type="ARBA" id="ARBA00022801"/>
    </source>
</evidence>
<evidence type="ECO:0000259" key="5">
    <source>
        <dbReference type="PROSITE" id="PS50240"/>
    </source>
</evidence>
<dbReference type="AlphaFoldDB" id="A0AAJ6YHH6"/>
<evidence type="ECO:0000256" key="3">
    <source>
        <dbReference type="ARBA" id="ARBA00022825"/>
    </source>
</evidence>
<dbReference type="Proteomes" id="UP000695007">
    <property type="component" value="Unplaced"/>
</dbReference>
<organism evidence="6 7">
    <name type="scientific">Ceratosolen solmsi marchali</name>
    <dbReference type="NCBI Taxonomy" id="326594"/>
    <lineage>
        <taxon>Eukaryota</taxon>
        <taxon>Metazoa</taxon>
        <taxon>Ecdysozoa</taxon>
        <taxon>Arthropoda</taxon>
        <taxon>Hexapoda</taxon>
        <taxon>Insecta</taxon>
        <taxon>Pterygota</taxon>
        <taxon>Neoptera</taxon>
        <taxon>Endopterygota</taxon>
        <taxon>Hymenoptera</taxon>
        <taxon>Apocrita</taxon>
        <taxon>Proctotrupomorpha</taxon>
        <taxon>Chalcidoidea</taxon>
        <taxon>Agaonidae</taxon>
        <taxon>Agaoninae</taxon>
        <taxon>Ceratosolen</taxon>
    </lineage>
</organism>
<dbReference type="PROSITE" id="PS50240">
    <property type="entry name" value="TRYPSIN_DOM"/>
    <property type="match status" value="1"/>
</dbReference>
<keyword evidence="1" id="KW-0645">Protease</keyword>
<feature type="domain" description="Peptidase S1" evidence="5">
    <location>
        <begin position="27"/>
        <end position="183"/>
    </location>
</feature>
<dbReference type="InterPro" id="IPR009003">
    <property type="entry name" value="Peptidase_S1_PA"/>
</dbReference>
<gene>
    <name evidence="7" type="primary">LOC105362418</name>
</gene>
<protein>
    <submittedName>
        <fullName evidence="7">Granzyme M-like</fullName>
    </submittedName>
</protein>
<dbReference type="PANTHER" id="PTHR24276:SF94">
    <property type="entry name" value="AT20289P-RELATED"/>
    <property type="match status" value="1"/>
</dbReference>
<proteinExistence type="predicted"/>
<dbReference type="SUPFAM" id="SSF50494">
    <property type="entry name" value="Trypsin-like serine proteases"/>
    <property type="match status" value="1"/>
</dbReference>
<evidence type="ECO:0000313" key="7">
    <source>
        <dbReference type="RefSeq" id="XP_011498161.1"/>
    </source>
</evidence>
<evidence type="ECO:0000256" key="1">
    <source>
        <dbReference type="ARBA" id="ARBA00022670"/>
    </source>
</evidence>
<dbReference type="GO" id="GO:0006508">
    <property type="term" value="P:proteolysis"/>
    <property type="evidence" value="ECO:0007669"/>
    <property type="project" value="UniProtKB-KW"/>
</dbReference>
<dbReference type="GeneID" id="105362418"/>
<dbReference type="PANTHER" id="PTHR24276">
    <property type="entry name" value="POLYSERASE-RELATED"/>
    <property type="match status" value="1"/>
</dbReference>
<dbReference type="KEGG" id="csol:105362418"/>
<sequence>MDNRLFPLFLLYLVIGKQYNYSYAKSLVGHNIRYSKEKEFPFIASIKYKSTTPNPQEDHICSAVLATRKHAITAEHCMVENLNDILFVTGSNNLSKGKAYKIVAWISYNQWATKNNVHLEYSDNDISIITLEHSIKSSKIKPAILSTTNIKDLYGFEVATAGWGISNDGNVSDKMETLHIHLH</sequence>
<dbReference type="GO" id="GO:0004252">
    <property type="term" value="F:serine-type endopeptidase activity"/>
    <property type="evidence" value="ECO:0007669"/>
    <property type="project" value="InterPro"/>
</dbReference>
<evidence type="ECO:0000313" key="6">
    <source>
        <dbReference type="Proteomes" id="UP000695007"/>
    </source>
</evidence>
<evidence type="ECO:0000256" key="4">
    <source>
        <dbReference type="ARBA" id="ARBA00023157"/>
    </source>
</evidence>
<dbReference type="Gene3D" id="2.40.10.10">
    <property type="entry name" value="Trypsin-like serine proteases"/>
    <property type="match status" value="1"/>
</dbReference>
<keyword evidence="4" id="KW-1015">Disulfide bond</keyword>
<keyword evidence="2" id="KW-0378">Hydrolase</keyword>
<dbReference type="InterPro" id="IPR050430">
    <property type="entry name" value="Peptidase_S1"/>
</dbReference>
<accession>A0AAJ6YHH6</accession>
<keyword evidence="3" id="KW-0720">Serine protease</keyword>
<dbReference type="RefSeq" id="XP_011498161.1">
    <property type="nucleotide sequence ID" value="XM_011499859.1"/>
</dbReference>
<dbReference type="InterPro" id="IPR043504">
    <property type="entry name" value="Peptidase_S1_PA_chymotrypsin"/>
</dbReference>
<keyword evidence="6" id="KW-1185">Reference proteome</keyword>
<dbReference type="Pfam" id="PF00089">
    <property type="entry name" value="Trypsin"/>
    <property type="match status" value="1"/>
</dbReference>
<name>A0AAJ6YHH6_9HYME</name>